<proteinExistence type="predicted"/>
<protein>
    <submittedName>
        <fullName evidence="1">Uncharacterized protein</fullName>
    </submittedName>
</protein>
<dbReference type="EMBL" id="KF900428">
    <property type="protein sequence ID" value="AIE94679.1"/>
    <property type="molecule type" value="Genomic_DNA"/>
</dbReference>
<reference evidence="1" key="1">
    <citation type="journal article" date="2014" name="Genome Biol. Evol.">
        <title>Pangenome evidence for extensive interdomain horizontal transfer affecting lineage core and shell genes in uncultured planktonic thaumarchaeota and euryarchaeota.</title>
        <authorList>
            <person name="Deschamps P."/>
            <person name="Zivanovic Y."/>
            <person name="Moreira D."/>
            <person name="Rodriguez-Valera F."/>
            <person name="Lopez-Garcia P."/>
        </authorList>
    </citation>
    <scope>NUCLEOTIDE SEQUENCE</scope>
</reference>
<organism evidence="1">
    <name type="scientific">uncultured marine thaumarchaeote AD1000_49_H01</name>
    <dbReference type="NCBI Taxonomy" id="1455922"/>
    <lineage>
        <taxon>Archaea</taxon>
        <taxon>Nitrososphaerota</taxon>
        <taxon>environmental samples</taxon>
    </lineage>
</organism>
<accession>A0A075FTM9</accession>
<dbReference type="AlphaFoldDB" id="A0A075FTM9"/>
<sequence>MLRAKKTLAFYVSVGKIYRRFLASNGFENETKNIFEEYEKMDYKAIMNWCLSQW</sequence>
<name>A0A075FTM9_9ARCH</name>
<evidence type="ECO:0000313" key="1">
    <source>
        <dbReference type="EMBL" id="AIE94679.1"/>
    </source>
</evidence>